<evidence type="ECO:0000313" key="3">
    <source>
        <dbReference type="Proteomes" id="UP000193391"/>
    </source>
</evidence>
<protein>
    <submittedName>
        <fullName evidence="2">Nucleoside-diphosphate sugar epimerase</fullName>
    </submittedName>
</protein>
<dbReference type="Gene3D" id="3.90.25.10">
    <property type="entry name" value="UDP-galactose 4-epimerase, domain 1"/>
    <property type="match status" value="1"/>
</dbReference>
<dbReference type="Gene3D" id="3.40.50.720">
    <property type="entry name" value="NAD(P)-binding Rossmann-like Domain"/>
    <property type="match status" value="1"/>
</dbReference>
<gene>
    <name evidence="2" type="ORF">TMES_17550</name>
</gene>
<name>A0A1Y2KZ84_9PROT</name>
<dbReference type="OrthoDB" id="7771794at2"/>
<dbReference type="Pfam" id="PF05368">
    <property type="entry name" value="NmrA"/>
    <property type="match status" value="1"/>
</dbReference>
<dbReference type="AlphaFoldDB" id="A0A1Y2KZ84"/>
<evidence type="ECO:0000259" key="1">
    <source>
        <dbReference type="Pfam" id="PF05368"/>
    </source>
</evidence>
<reference evidence="2 3" key="1">
    <citation type="submission" date="2014-03" db="EMBL/GenBank/DDBJ databases">
        <title>The draft genome sequence of Thalassospira mesophila JCM 18969.</title>
        <authorList>
            <person name="Lai Q."/>
            <person name="Shao Z."/>
        </authorList>
    </citation>
    <scope>NUCLEOTIDE SEQUENCE [LARGE SCALE GENOMIC DNA]</scope>
    <source>
        <strain evidence="2 3">JCM 18969</strain>
    </source>
</reference>
<feature type="domain" description="NmrA-like" evidence="1">
    <location>
        <begin position="4"/>
        <end position="281"/>
    </location>
</feature>
<comment type="caution">
    <text evidence="2">The sequence shown here is derived from an EMBL/GenBank/DDBJ whole genome shotgun (WGS) entry which is preliminary data.</text>
</comment>
<dbReference type="InterPro" id="IPR008030">
    <property type="entry name" value="NmrA-like"/>
</dbReference>
<sequence length="289" mass="30478">MKKLITGATGHFGALALAHLSTLVPTSEIVASARNPDKAADIRAKGIEVRKGDFDDQALMEQAFTGIDAALIVSAEADNETRIRQHRTAITAAKNAGVKHVIYTSVIDPRADSGFTYAAIHADTEAFIKQSGLSYTILRNSFYADLLLGGVPHALETGQYAAPAGDAGITYIPRTDLAEIAAIVLANPAKHTNKTYDLTGTKAITHSEIAAIIASATGKNIAFADLPNDVYQGILRSLGLPEHAVIAISGIYLAAKNGDYNTVSKDAATLLGRPPQSVEDFLKQALNQG</sequence>
<dbReference type="EMBL" id="JFKA01000010">
    <property type="protein sequence ID" value="OSQ36583.1"/>
    <property type="molecule type" value="Genomic_DNA"/>
</dbReference>
<dbReference type="PANTHER" id="PTHR47129:SF1">
    <property type="entry name" value="NMRA-LIKE DOMAIN-CONTAINING PROTEIN"/>
    <property type="match status" value="1"/>
</dbReference>
<dbReference type="InterPro" id="IPR052718">
    <property type="entry name" value="NmrA-type_oxidoreductase"/>
</dbReference>
<dbReference type="STRING" id="1293891.TMES_17550"/>
<dbReference type="SUPFAM" id="SSF51735">
    <property type="entry name" value="NAD(P)-binding Rossmann-fold domains"/>
    <property type="match status" value="1"/>
</dbReference>
<dbReference type="CDD" id="cd05269">
    <property type="entry name" value="TMR_SDR_a"/>
    <property type="match status" value="1"/>
</dbReference>
<dbReference type="InterPro" id="IPR036291">
    <property type="entry name" value="NAD(P)-bd_dom_sf"/>
</dbReference>
<evidence type="ECO:0000313" key="2">
    <source>
        <dbReference type="EMBL" id="OSQ36583.1"/>
    </source>
</evidence>
<keyword evidence="3" id="KW-1185">Reference proteome</keyword>
<dbReference type="Proteomes" id="UP000193391">
    <property type="component" value="Unassembled WGS sequence"/>
</dbReference>
<proteinExistence type="predicted"/>
<dbReference type="PANTHER" id="PTHR47129">
    <property type="entry name" value="QUINONE OXIDOREDUCTASE 2"/>
    <property type="match status" value="1"/>
</dbReference>
<accession>A0A1Y2KZ84</accession>
<organism evidence="2 3">
    <name type="scientific">Thalassospira mesophila</name>
    <dbReference type="NCBI Taxonomy" id="1293891"/>
    <lineage>
        <taxon>Bacteria</taxon>
        <taxon>Pseudomonadati</taxon>
        <taxon>Pseudomonadota</taxon>
        <taxon>Alphaproteobacteria</taxon>
        <taxon>Rhodospirillales</taxon>
        <taxon>Thalassospiraceae</taxon>
        <taxon>Thalassospira</taxon>
    </lineage>
</organism>